<sequence>MEQLSVRALVLLLSGTLVVVLIVRAPTLGFALVGAAAVVAVLDQLLDRG</sequence>
<keyword evidence="3" id="KW-1185">Reference proteome</keyword>
<reference evidence="1 3" key="1">
    <citation type="submission" date="2020-05" db="EMBL/GenBank/DDBJ databases">
        <title>Whole genome shotgun sequence of Streptomyces fulvorobeus NBRC 15897.</title>
        <authorList>
            <person name="Komaki H."/>
            <person name="Tamura T."/>
        </authorList>
    </citation>
    <scope>NUCLEOTIDE SEQUENCE [LARGE SCALE GENOMIC DNA]</scope>
    <source>
        <strain evidence="1 3">NBRC 15897</strain>
    </source>
</reference>
<dbReference type="EMBL" id="JACCCF010000001">
    <property type="protein sequence ID" value="NYE41986.1"/>
    <property type="molecule type" value="Genomic_DNA"/>
</dbReference>
<evidence type="ECO:0000313" key="3">
    <source>
        <dbReference type="Proteomes" id="UP000498980"/>
    </source>
</evidence>
<dbReference type="AlphaFoldDB" id="A0A7J0C780"/>
<gene>
    <name evidence="2" type="ORF">HEB29_002997</name>
    <name evidence="1" type="ORF">Sfulv_31710</name>
</gene>
<reference evidence="2 4" key="2">
    <citation type="submission" date="2020-07" db="EMBL/GenBank/DDBJ databases">
        <title>Sequencing the genomes of 1000 actinobacteria strains.</title>
        <authorList>
            <person name="Klenk H.-P."/>
        </authorList>
    </citation>
    <scope>NUCLEOTIDE SEQUENCE [LARGE SCALE GENOMIC DNA]</scope>
    <source>
        <strain evidence="2 4">DSM 41455</strain>
    </source>
</reference>
<proteinExistence type="predicted"/>
<protein>
    <submittedName>
        <fullName evidence="1">Uncharacterized protein</fullName>
    </submittedName>
</protein>
<dbReference type="EMBL" id="BLWC01000001">
    <property type="protein sequence ID" value="GFM98360.1"/>
    <property type="molecule type" value="Genomic_DNA"/>
</dbReference>
<name>A0A7J0C780_9ACTN</name>
<evidence type="ECO:0000313" key="1">
    <source>
        <dbReference type="EMBL" id="GFM98360.1"/>
    </source>
</evidence>
<evidence type="ECO:0000313" key="2">
    <source>
        <dbReference type="EMBL" id="NYE41986.1"/>
    </source>
</evidence>
<dbReference type="Proteomes" id="UP000530403">
    <property type="component" value="Unassembled WGS sequence"/>
</dbReference>
<dbReference type="RefSeq" id="WP_173314252.1">
    <property type="nucleotide sequence ID" value="NZ_BAAAUE010000014.1"/>
</dbReference>
<organism evidence="1 3">
    <name type="scientific">Streptomyces fulvorobeus</name>
    <dbReference type="NCBI Taxonomy" id="284028"/>
    <lineage>
        <taxon>Bacteria</taxon>
        <taxon>Bacillati</taxon>
        <taxon>Actinomycetota</taxon>
        <taxon>Actinomycetes</taxon>
        <taxon>Kitasatosporales</taxon>
        <taxon>Streptomycetaceae</taxon>
        <taxon>Streptomyces</taxon>
    </lineage>
</organism>
<accession>A0A7J0C780</accession>
<comment type="caution">
    <text evidence="1">The sequence shown here is derived from an EMBL/GenBank/DDBJ whole genome shotgun (WGS) entry which is preliminary data.</text>
</comment>
<evidence type="ECO:0000313" key="4">
    <source>
        <dbReference type="Proteomes" id="UP000530403"/>
    </source>
</evidence>
<dbReference type="Proteomes" id="UP000498980">
    <property type="component" value="Unassembled WGS sequence"/>
</dbReference>